<evidence type="ECO:0000313" key="2">
    <source>
        <dbReference type="EMBL" id="GAB34731.1"/>
    </source>
</evidence>
<reference evidence="2" key="1">
    <citation type="submission" date="2012-02" db="EMBL/GenBank/DDBJ databases">
        <title>Whole genome shotgun sequence of Gordonia otitidis NBRC 100426.</title>
        <authorList>
            <person name="Yoshida I."/>
            <person name="Hosoyama A."/>
            <person name="Tsuchikane K."/>
            <person name="Katsumata H."/>
            <person name="Yamazaki S."/>
            <person name="Fujita N."/>
        </authorList>
    </citation>
    <scope>NUCLEOTIDE SEQUENCE [LARGE SCALE GENOMIC DNA]</scope>
    <source>
        <strain evidence="2">NBRC 100426</strain>
    </source>
</reference>
<feature type="transmembrane region" description="Helical" evidence="1">
    <location>
        <begin position="62"/>
        <end position="83"/>
    </location>
</feature>
<accession>H5TMM3</accession>
<dbReference type="Proteomes" id="UP000005038">
    <property type="component" value="Unassembled WGS sequence"/>
</dbReference>
<keyword evidence="1" id="KW-0472">Membrane</keyword>
<keyword evidence="1" id="KW-0812">Transmembrane</keyword>
<keyword evidence="3" id="KW-1185">Reference proteome</keyword>
<feature type="transmembrane region" description="Helical" evidence="1">
    <location>
        <begin position="207"/>
        <end position="226"/>
    </location>
</feature>
<gene>
    <name evidence="2" type="ORF">GOOTI_121_00120</name>
</gene>
<dbReference type="RefSeq" id="WP_007238962.1">
    <property type="nucleotide sequence ID" value="NZ_BAFB01000121.1"/>
</dbReference>
<comment type="caution">
    <text evidence="2">The sequence shown here is derived from an EMBL/GenBank/DDBJ whole genome shotgun (WGS) entry which is preliminary data.</text>
</comment>
<name>H5TMM3_GORO1</name>
<feature type="transmembrane region" description="Helical" evidence="1">
    <location>
        <begin position="90"/>
        <end position="112"/>
    </location>
</feature>
<protein>
    <recommendedName>
        <fullName evidence="4">DUF1648 domain-containing protein</fullName>
    </recommendedName>
</protein>
<organism evidence="2 3">
    <name type="scientific">Gordonia otitidis (strain DSM 44809 / CCUG 52243 / JCM 12355 / NBRC 100426 / IFM 10032)</name>
    <dbReference type="NCBI Taxonomy" id="1108044"/>
    <lineage>
        <taxon>Bacteria</taxon>
        <taxon>Bacillati</taxon>
        <taxon>Actinomycetota</taxon>
        <taxon>Actinomycetes</taxon>
        <taxon>Mycobacteriales</taxon>
        <taxon>Gordoniaceae</taxon>
        <taxon>Gordonia</taxon>
    </lineage>
</organism>
<proteinExistence type="predicted"/>
<evidence type="ECO:0000313" key="3">
    <source>
        <dbReference type="Proteomes" id="UP000005038"/>
    </source>
</evidence>
<dbReference type="AlphaFoldDB" id="H5TMM3"/>
<evidence type="ECO:0008006" key="4">
    <source>
        <dbReference type="Google" id="ProtNLM"/>
    </source>
</evidence>
<keyword evidence="1" id="KW-1133">Transmembrane helix</keyword>
<evidence type="ECO:0000256" key="1">
    <source>
        <dbReference type="SAM" id="Phobius"/>
    </source>
</evidence>
<dbReference type="EMBL" id="BAFB01000121">
    <property type="protein sequence ID" value="GAB34731.1"/>
    <property type="molecule type" value="Genomic_DNA"/>
</dbReference>
<sequence length="329" mass="33913">MNGSSAHHPRRAGYALLGSLPSVVVLVVGLVLLSLWRSELPTTVATHWGSGGVDSTADVRTVVVSVVIVAVVAALVGGLSGWFIREARVLRVAIALVNGVVVFVTIGLVGTVGAQRGSTDTSDVGVPVGALLLAGVLGLLVALASASLVRPTHLSQPPVVGAQPIESLAVGERFLWQRRVSASSGSLVVLGVALLTMGALAVVLRSAWLVLPCVVVVAAAAILWSARVSVDRGGVAVRGVVGWPRLTIPMHDVRRAEVAHVNALRDFGGYGQRICVYGRLRGVRGLVLRSGSGLLITRSDGSRDLVVVPDAAVAAVLVNASVSQAHSRR</sequence>
<dbReference type="OrthoDB" id="3178004at2"/>
<feature type="transmembrane region" description="Helical" evidence="1">
    <location>
        <begin position="12"/>
        <end position="36"/>
    </location>
</feature>
<feature type="transmembrane region" description="Helical" evidence="1">
    <location>
        <begin position="124"/>
        <end position="149"/>
    </location>
</feature>
<feature type="transmembrane region" description="Helical" evidence="1">
    <location>
        <begin position="180"/>
        <end position="201"/>
    </location>
</feature>
<dbReference type="STRING" id="1108044.GOOTI_121_00120"/>